<evidence type="ECO:0000256" key="2">
    <source>
        <dbReference type="SAM" id="Phobius"/>
    </source>
</evidence>
<name>A0A0V8RRV1_PYROC</name>
<proteinExistence type="predicted"/>
<evidence type="ECO:0000313" key="4">
    <source>
        <dbReference type="Proteomes" id="UP000053352"/>
    </source>
</evidence>
<organism evidence="3 4">
    <name type="scientific">Pyrodictium occultum</name>
    <dbReference type="NCBI Taxonomy" id="2309"/>
    <lineage>
        <taxon>Archaea</taxon>
        <taxon>Thermoproteota</taxon>
        <taxon>Thermoprotei</taxon>
        <taxon>Desulfurococcales</taxon>
        <taxon>Pyrodictiaceae</taxon>
        <taxon>Pyrodictium</taxon>
    </lineage>
</organism>
<sequence length="534" mass="52543">MLLALLLLPPPVARASGGGHGSVTLLVDGEGVVWVNASLSAPLEGLKGLEWMNSTTTVAPRQAAGGNASYTVISRVSAATREAAVAGLAATGMRLRLAGRGGSGVFAFNLSLPGMSAGASGVYNKTGHVYRVDGVFSASIDAGNETAARSLAERIRRLLNPVVATAALQGFGVRVDSLNASVEASGSTVVVGGSFTAFFDYWKYVEKAVSGLAAAGALSPEEADKLLSLLREAGRLSSMIDTSRSMELVLNYTGNGLLEIEARSNSTMTGPREALERMLAYTLLGSAASITAVPGAGGVLPVAGLAAEGLAARARGNATISSWAGNGTVAYRVQGLGIYKPGASPAESAEAAVHAVAELLGSRLGLERLNITLVSRLPLEAPQGVNTSRERIGGSEAYVVRLASPGQLAAVKFGQASSSTGPGAATASPTGTTTTGTATATTAGMASTSPTAPAAGGSTGSAATAAGAGTASATPPAAASSAGAGSAAAPPPTGSRSPGGMSPAALTLGFAAVAAVVLAAGLLVYRRGAAAPRG</sequence>
<keyword evidence="2" id="KW-0472">Membrane</keyword>
<reference evidence="3 4" key="1">
    <citation type="submission" date="2015-11" db="EMBL/GenBank/DDBJ databases">
        <title>Genome sequence of Pyrodictium occultum PL-19, a marine hyperthermophilic archaeon isolated from Volcano, Italy.</title>
        <authorList>
            <person name="Utturkar S."/>
            <person name="Huber H."/>
            <person name="Leptihn S."/>
            <person name="Brown S."/>
            <person name="Stetter K.O."/>
            <person name="Podar M."/>
        </authorList>
    </citation>
    <scope>NUCLEOTIDE SEQUENCE [LARGE SCALE GENOMIC DNA]</scope>
    <source>
        <strain evidence="3 4">PL-19</strain>
    </source>
</reference>
<dbReference type="AlphaFoldDB" id="A0A0V8RRV1"/>
<dbReference type="Proteomes" id="UP000053352">
    <property type="component" value="Unassembled WGS sequence"/>
</dbReference>
<keyword evidence="2" id="KW-0812">Transmembrane</keyword>
<protein>
    <submittedName>
        <fullName evidence="3">Uncharacterized protein</fullName>
    </submittedName>
</protein>
<evidence type="ECO:0000313" key="3">
    <source>
        <dbReference type="EMBL" id="KSW10723.1"/>
    </source>
</evidence>
<dbReference type="EMBL" id="LNTB01000002">
    <property type="protein sequence ID" value="KSW10723.1"/>
    <property type="molecule type" value="Genomic_DNA"/>
</dbReference>
<gene>
    <name evidence="3" type="ORF">CF15_08030</name>
</gene>
<comment type="caution">
    <text evidence="3">The sequence shown here is derived from an EMBL/GenBank/DDBJ whole genome shotgun (WGS) entry which is preliminary data.</text>
</comment>
<keyword evidence="2" id="KW-1133">Transmembrane helix</keyword>
<accession>A0A0V8RRV1</accession>
<feature type="region of interest" description="Disordered" evidence="1">
    <location>
        <begin position="416"/>
        <end position="500"/>
    </location>
</feature>
<keyword evidence="4" id="KW-1185">Reference proteome</keyword>
<feature type="transmembrane region" description="Helical" evidence="2">
    <location>
        <begin position="504"/>
        <end position="525"/>
    </location>
</feature>
<evidence type="ECO:0000256" key="1">
    <source>
        <dbReference type="SAM" id="MobiDB-lite"/>
    </source>
</evidence>